<keyword evidence="2 4" id="KW-0479">Metal-binding</keyword>
<dbReference type="PROSITE" id="PS51007">
    <property type="entry name" value="CYTC"/>
    <property type="match status" value="1"/>
</dbReference>
<dbReference type="PANTHER" id="PTHR35008">
    <property type="entry name" value="BLL4482 PROTEIN-RELATED"/>
    <property type="match status" value="1"/>
</dbReference>
<dbReference type="Gene3D" id="1.10.760.10">
    <property type="entry name" value="Cytochrome c-like domain"/>
    <property type="match status" value="1"/>
</dbReference>
<feature type="domain" description="Cytochrome c" evidence="5">
    <location>
        <begin position="41"/>
        <end position="129"/>
    </location>
</feature>
<keyword evidence="7" id="KW-1185">Reference proteome</keyword>
<dbReference type="RefSeq" id="WP_073203569.1">
    <property type="nucleotide sequence ID" value="NZ_FRCL01000001.1"/>
</dbReference>
<dbReference type="InterPro" id="IPR036909">
    <property type="entry name" value="Cyt_c-like_dom_sf"/>
</dbReference>
<evidence type="ECO:0000256" key="3">
    <source>
        <dbReference type="ARBA" id="ARBA00023004"/>
    </source>
</evidence>
<dbReference type="SUPFAM" id="SSF46626">
    <property type="entry name" value="Cytochrome c"/>
    <property type="match status" value="1"/>
</dbReference>
<dbReference type="EMBL" id="FRCL01000001">
    <property type="protein sequence ID" value="SHL76506.1"/>
    <property type="molecule type" value="Genomic_DNA"/>
</dbReference>
<evidence type="ECO:0000259" key="5">
    <source>
        <dbReference type="PROSITE" id="PS51007"/>
    </source>
</evidence>
<evidence type="ECO:0000256" key="4">
    <source>
        <dbReference type="PROSITE-ProRule" id="PRU00433"/>
    </source>
</evidence>
<dbReference type="AlphaFoldDB" id="A0A1M7DAH6"/>
<sequence>MKKYVLAIAMIALVLQGFNTLSKDRNDGYITKKESKKGVYSSADKGKSVYNQTCVACHQATGLGIPGAFPPLAKSDFLNKDVNRAIRGVVKGLSGAITVNGKKFNGAMPAQALSDEQIADALTYVYASWGNNKTVVTTAMVKAQRK</sequence>
<accession>A0A1M7DAH6</accession>
<keyword evidence="1 4" id="KW-0349">Heme</keyword>
<gene>
    <name evidence="6" type="ORF">SAMN05216269_10155</name>
</gene>
<dbReference type="InterPro" id="IPR009056">
    <property type="entry name" value="Cyt_c-like_dom"/>
</dbReference>
<evidence type="ECO:0000256" key="1">
    <source>
        <dbReference type="ARBA" id="ARBA00022617"/>
    </source>
</evidence>
<dbReference type="GO" id="GO:0009055">
    <property type="term" value="F:electron transfer activity"/>
    <property type="evidence" value="ECO:0007669"/>
    <property type="project" value="InterPro"/>
</dbReference>
<evidence type="ECO:0000313" key="6">
    <source>
        <dbReference type="EMBL" id="SHL76506.1"/>
    </source>
</evidence>
<evidence type="ECO:0000256" key="2">
    <source>
        <dbReference type="ARBA" id="ARBA00022723"/>
    </source>
</evidence>
<protein>
    <submittedName>
        <fullName evidence="6">Nitrite reductase (NO-forming)</fullName>
    </submittedName>
</protein>
<reference evidence="7" key="1">
    <citation type="submission" date="2016-11" db="EMBL/GenBank/DDBJ databases">
        <authorList>
            <person name="Varghese N."/>
            <person name="Submissions S."/>
        </authorList>
    </citation>
    <scope>NUCLEOTIDE SEQUENCE [LARGE SCALE GENOMIC DNA]</scope>
    <source>
        <strain evidence="7">CGMCC 1.2749</strain>
    </source>
</reference>
<keyword evidence="3 4" id="KW-0408">Iron</keyword>
<dbReference type="InterPro" id="IPR051459">
    <property type="entry name" value="Cytochrome_c-type_DH"/>
</dbReference>
<proteinExistence type="predicted"/>
<dbReference type="GO" id="GO:0046872">
    <property type="term" value="F:metal ion binding"/>
    <property type="evidence" value="ECO:0007669"/>
    <property type="project" value="UniProtKB-KW"/>
</dbReference>
<dbReference type="Proteomes" id="UP000184092">
    <property type="component" value="Unassembled WGS sequence"/>
</dbReference>
<name>A0A1M7DAH6_9FLAO</name>
<dbReference type="Pfam" id="PF00034">
    <property type="entry name" value="Cytochrom_C"/>
    <property type="match status" value="1"/>
</dbReference>
<dbReference type="STRING" id="178356.SAMN05216269_10155"/>
<dbReference type="PANTHER" id="PTHR35008:SF8">
    <property type="entry name" value="ALCOHOL DEHYDROGENASE CYTOCHROME C SUBUNIT"/>
    <property type="match status" value="1"/>
</dbReference>
<dbReference type="OrthoDB" id="9811395at2"/>
<evidence type="ECO:0000313" key="7">
    <source>
        <dbReference type="Proteomes" id="UP000184092"/>
    </source>
</evidence>
<organism evidence="6 7">
    <name type="scientific">Flavobacterium xinjiangense</name>
    <dbReference type="NCBI Taxonomy" id="178356"/>
    <lineage>
        <taxon>Bacteria</taxon>
        <taxon>Pseudomonadati</taxon>
        <taxon>Bacteroidota</taxon>
        <taxon>Flavobacteriia</taxon>
        <taxon>Flavobacteriales</taxon>
        <taxon>Flavobacteriaceae</taxon>
        <taxon>Flavobacterium</taxon>
    </lineage>
</organism>
<dbReference type="GO" id="GO:0020037">
    <property type="term" value="F:heme binding"/>
    <property type="evidence" value="ECO:0007669"/>
    <property type="project" value="InterPro"/>
</dbReference>